<dbReference type="InterPro" id="IPR001357">
    <property type="entry name" value="BRCT_dom"/>
</dbReference>
<feature type="compositionally biased region" description="Polar residues" evidence="1">
    <location>
        <begin position="516"/>
        <end position="528"/>
    </location>
</feature>
<name>A0ABQ5RZF4_9CHLO</name>
<feature type="compositionally biased region" description="Polar residues" evidence="1">
    <location>
        <begin position="553"/>
        <end position="567"/>
    </location>
</feature>
<dbReference type="InterPro" id="IPR059215">
    <property type="entry name" value="BRCT2_TopBP1-like"/>
</dbReference>
<dbReference type="InterPro" id="IPR036420">
    <property type="entry name" value="BRCT_dom_sf"/>
</dbReference>
<feature type="region of interest" description="Disordered" evidence="1">
    <location>
        <begin position="673"/>
        <end position="742"/>
    </location>
</feature>
<evidence type="ECO:0000259" key="2">
    <source>
        <dbReference type="PROSITE" id="PS50172"/>
    </source>
</evidence>
<evidence type="ECO:0000313" key="3">
    <source>
        <dbReference type="EMBL" id="GLI62593.1"/>
    </source>
</evidence>
<comment type="caution">
    <text evidence="3">The sequence shown here is derived from an EMBL/GenBank/DDBJ whole genome shotgun (WGS) entry which is preliminary data.</text>
</comment>
<protein>
    <recommendedName>
        <fullName evidence="2">BRCT domain-containing protein</fullName>
    </recommendedName>
</protein>
<evidence type="ECO:0000313" key="4">
    <source>
        <dbReference type="Proteomes" id="UP001165090"/>
    </source>
</evidence>
<dbReference type="PROSITE" id="PS50172">
    <property type="entry name" value="BRCT"/>
    <property type="match status" value="1"/>
</dbReference>
<dbReference type="SMART" id="SM00292">
    <property type="entry name" value="BRCT"/>
    <property type="match status" value="1"/>
</dbReference>
<sequence>MIRMYRGAAKVSHKENATRDRQRAFARVVVTGTGFSADEREVLKEWVLKLGLQYSGDLVCRCSTHLVCKDLFRALYGPKYVRALQWGVHIVSFRWIYDSLQAGHLLPTAGYKADEPGPAHVALQQAVSLRVRIAALQDTSRIPLGELCTNSQEKALHDGNAVVLIEHANNPKKRPAGCGQEADFTFDLTSRSSGQDCSPRLCHAVSTVQPTPIAVEDSSGCQPFAAVGKELKAAAEGRPQQTDANAGQREADHTGHLNLSSPSCKPLELPIILPTPSTFEVSFSELNAEVTISVPDDDASTQREGLDITPISKEICNGANVTSYSAGRLATPTDFTAPCSVDPDNDFGSTAVTDNMCPQEAVAGSRGLHIQAPAHTPKAEAAAAHGSVKLPGAPPQLDAVQPPPQASVLYSGFDVPLAAIATVTKGRRLVRTDRWSVGMNGNTAGNDAKAELPSCAHLEDDLEDDLEDSPYHATAEPALAHAFVRAADCKPAAQSCLPAAHQRPPLTISTPHDKNPSSAIESKGSGSTRFLHKPVPASAPNPKAFGDCGSRAQPRNRSENQQKQPAPSLQHDGQLGPRLNQRGSGSGSSVPIKAEPGCGDGETGPLGPAITQGPGTADGVNAGGRGVAVTHPSARRRAAVLGTSSLLSEPEEIAPWPLGRKGTEVPAVAPRRTCSDLNTLSDGYDSASSSRGTSSGLEDLNVGPSPSPDTSARPGSRAGPHQHQLAWEDSTQADEDQTGSISRKTVIGKTAIVNPCQDSIKTRVVSSYVKGFRHESTSEGEESPIDATGSALGPRRFGLGQVRNAAAIKPLPRAIGAKGDPQCRSGNAETAATIDAYVSEDQKCDGDIVSQAEAGSQLTVSVSQSLSLQLEDGSDVNKWPGEPLLDTKGIAEYLRMNALMAEEYLEKECPSAAGGLLSDSHIRVVKPMRRPRASTLALRHPCVSLKTVQFAEQILVEPLSLLLNCRDKSKRARCPLIALTNDDGAPEASMRREFFLGEPCNIYRLPSGDWWLEYYRYFTFDDVTVLAAAAGRPAKLPIDYDNRRELMRDTEPSHCRVSQVRGNMTIVRTKKVPPCERGKPAGSERPAFCRFFYDKGTGTLVTVPQAADLIFD</sequence>
<feature type="domain" description="BRCT" evidence="2">
    <location>
        <begin position="20"/>
        <end position="113"/>
    </location>
</feature>
<dbReference type="Pfam" id="PF12738">
    <property type="entry name" value="PTCB-BRCT"/>
    <property type="match status" value="1"/>
</dbReference>
<keyword evidence="4" id="KW-1185">Reference proteome</keyword>
<dbReference type="Proteomes" id="UP001165090">
    <property type="component" value="Unassembled WGS sequence"/>
</dbReference>
<accession>A0ABQ5RZF4</accession>
<dbReference type="Gene3D" id="3.40.50.10190">
    <property type="entry name" value="BRCT domain"/>
    <property type="match status" value="1"/>
</dbReference>
<gene>
    <name evidence="3" type="ORF">VaNZ11_005269</name>
</gene>
<organism evidence="3 4">
    <name type="scientific">Volvox africanus</name>
    <dbReference type="NCBI Taxonomy" id="51714"/>
    <lineage>
        <taxon>Eukaryota</taxon>
        <taxon>Viridiplantae</taxon>
        <taxon>Chlorophyta</taxon>
        <taxon>core chlorophytes</taxon>
        <taxon>Chlorophyceae</taxon>
        <taxon>CS clade</taxon>
        <taxon>Chlamydomonadales</taxon>
        <taxon>Volvocaceae</taxon>
        <taxon>Volvox</taxon>
    </lineage>
</organism>
<feature type="compositionally biased region" description="Low complexity" evidence="1">
    <location>
        <begin position="686"/>
        <end position="695"/>
    </location>
</feature>
<dbReference type="SUPFAM" id="SSF52113">
    <property type="entry name" value="BRCT domain"/>
    <property type="match status" value="1"/>
</dbReference>
<feature type="region of interest" description="Disordered" evidence="1">
    <location>
        <begin position="233"/>
        <end position="261"/>
    </location>
</feature>
<dbReference type="EMBL" id="BSDZ01000013">
    <property type="protein sequence ID" value="GLI62593.1"/>
    <property type="molecule type" value="Genomic_DNA"/>
</dbReference>
<dbReference type="CDD" id="cd17731">
    <property type="entry name" value="BRCT_TopBP1_rpt2_like"/>
    <property type="match status" value="1"/>
</dbReference>
<proteinExistence type="predicted"/>
<evidence type="ECO:0000256" key="1">
    <source>
        <dbReference type="SAM" id="MobiDB-lite"/>
    </source>
</evidence>
<dbReference type="PANTHER" id="PTHR47776">
    <property type="entry name" value="F5A8.9 PROTEIN"/>
    <property type="match status" value="1"/>
</dbReference>
<feature type="region of interest" description="Disordered" evidence="1">
    <location>
        <begin position="501"/>
        <end position="631"/>
    </location>
</feature>
<dbReference type="PANTHER" id="PTHR47776:SF2">
    <property type="entry name" value="RING-TYPE E3 UBIQUITIN TRANSFERASE BRCA1"/>
    <property type="match status" value="1"/>
</dbReference>
<reference evidence="3 4" key="1">
    <citation type="journal article" date="2023" name="IScience">
        <title>Expanded male sex-determining region conserved during the evolution of homothallism in the green alga Volvox.</title>
        <authorList>
            <person name="Yamamoto K."/>
            <person name="Matsuzaki R."/>
            <person name="Mahakham W."/>
            <person name="Heman W."/>
            <person name="Sekimoto H."/>
            <person name="Kawachi M."/>
            <person name="Minakuchi Y."/>
            <person name="Toyoda A."/>
            <person name="Nozaki H."/>
        </authorList>
    </citation>
    <scope>NUCLEOTIDE SEQUENCE [LARGE SCALE GENOMIC DNA]</scope>
    <source>
        <strain evidence="3 4">NIES-4468</strain>
    </source>
</reference>